<keyword evidence="3" id="KW-0520">NAD</keyword>
<dbReference type="GO" id="GO:0008615">
    <property type="term" value="P:pyridoxine biosynthetic process"/>
    <property type="evidence" value="ECO:0007669"/>
    <property type="project" value="TreeGrafter"/>
</dbReference>
<dbReference type="PANTHER" id="PTHR30004">
    <property type="entry name" value="4-HYDROXYTHREONINE-4-PHOSPHATE DEHYDROGENASE"/>
    <property type="match status" value="1"/>
</dbReference>
<proteinExistence type="predicted"/>
<dbReference type="EMBL" id="SHBG01000017">
    <property type="protein sequence ID" value="RZO24629.1"/>
    <property type="molecule type" value="Genomic_DNA"/>
</dbReference>
<dbReference type="Pfam" id="PF04166">
    <property type="entry name" value="PdxA"/>
    <property type="match status" value="1"/>
</dbReference>
<accession>A0A520MTU1</accession>
<evidence type="ECO:0000313" key="5">
    <source>
        <dbReference type="Proteomes" id="UP000315498"/>
    </source>
</evidence>
<organism evidence="4 5">
    <name type="scientific">SAR86 cluster bacterium</name>
    <dbReference type="NCBI Taxonomy" id="2030880"/>
    <lineage>
        <taxon>Bacteria</taxon>
        <taxon>Pseudomonadati</taxon>
        <taxon>Pseudomonadota</taxon>
        <taxon>Gammaproteobacteria</taxon>
        <taxon>SAR86 cluster</taxon>
    </lineage>
</organism>
<keyword evidence="2 4" id="KW-0560">Oxidoreductase</keyword>
<dbReference type="Proteomes" id="UP000315498">
    <property type="component" value="Unassembled WGS sequence"/>
</dbReference>
<dbReference type="GO" id="GO:0050570">
    <property type="term" value="F:4-hydroxythreonine-4-phosphate dehydrogenase activity"/>
    <property type="evidence" value="ECO:0007669"/>
    <property type="project" value="UniProtKB-EC"/>
</dbReference>
<dbReference type="InterPro" id="IPR005255">
    <property type="entry name" value="PdxA_fam"/>
</dbReference>
<evidence type="ECO:0000256" key="2">
    <source>
        <dbReference type="ARBA" id="ARBA00023002"/>
    </source>
</evidence>
<evidence type="ECO:0000256" key="1">
    <source>
        <dbReference type="ARBA" id="ARBA00022723"/>
    </source>
</evidence>
<dbReference type="EC" id="1.1.1.262" evidence="4"/>
<dbReference type="Gene3D" id="3.40.718.10">
    <property type="entry name" value="Isopropylmalate Dehydrogenase"/>
    <property type="match status" value="1"/>
</dbReference>
<sequence>MKKIIYSPGEPSGIGPDLIIQIACSKSWENLKIPILSIGDPTLFSKRSKLLRKKLKVIDIESVDNLSKNKKGVLQVIKVSSCSNTNAGKLIKSNAQYVLDNLHFGIKEAMRCKSTALVTGPISKENVIEVNKKFTGHTEYIQKITKSDDVLMMLASDKLKVALATTHIPIKSVSKQINKELIINKVNILNKDLMKKFNLKKPNIKILGLNPHAGENGKIGQEELNHINPAVKILKKRNINVSYPISADTAFSQKMLKETDAYLGMYHDQVLPVLKTLSFGKSINITLGVPIVRTSVDHGVALDMAGSNKSDVSSLELAIKTAKKLIK</sequence>
<evidence type="ECO:0000313" key="4">
    <source>
        <dbReference type="EMBL" id="RZO24629.1"/>
    </source>
</evidence>
<dbReference type="GO" id="GO:0042823">
    <property type="term" value="P:pyridoxal phosphate biosynthetic process"/>
    <property type="evidence" value="ECO:0007669"/>
    <property type="project" value="TreeGrafter"/>
</dbReference>
<reference evidence="4 5" key="1">
    <citation type="submission" date="2019-02" db="EMBL/GenBank/DDBJ databases">
        <title>Prokaryotic population dynamics and viral predation in marine succession experiment using metagenomics: the confinement effect.</title>
        <authorList>
            <person name="Haro-Moreno J.M."/>
            <person name="Rodriguez-Valera F."/>
            <person name="Lopez-Perez M."/>
        </authorList>
    </citation>
    <scope>NUCLEOTIDE SEQUENCE [LARGE SCALE GENOMIC DNA]</scope>
    <source>
        <strain evidence="4">MED-G161</strain>
    </source>
</reference>
<comment type="caution">
    <text evidence="4">The sequence shown here is derived from an EMBL/GenBank/DDBJ whole genome shotgun (WGS) entry which is preliminary data.</text>
</comment>
<dbReference type="GO" id="GO:0051287">
    <property type="term" value="F:NAD binding"/>
    <property type="evidence" value="ECO:0007669"/>
    <property type="project" value="InterPro"/>
</dbReference>
<keyword evidence="1" id="KW-0479">Metal-binding</keyword>
<name>A0A520MTU1_9GAMM</name>
<dbReference type="SUPFAM" id="SSF53659">
    <property type="entry name" value="Isocitrate/Isopropylmalate dehydrogenase-like"/>
    <property type="match status" value="1"/>
</dbReference>
<dbReference type="GO" id="GO:0046872">
    <property type="term" value="F:metal ion binding"/>
    <property type="evidence" value="ECO:0007669"/>
    <property type="project" value="UniProtKB-KW"/>
</dbReference>
<gene>
    <name evidence="4" type="primary">pdxA</name>
    <name evidence="4" type="ORF">EVA94_02470</name>
</gene>
<dbReference type="AlphaFoldDB" id="A0A520MTU1"/>
<dbReference type="PANTHER" id="PTHR30004:SF5">
    <property type="entry name" value="4-HYDROXYTHREONINE-4-PHOSPHATE DEHYDROGENASE"/>
    <property type="match status" value="1"/>
</dbReference>
<protein>
    <submittedName>
        <fullName evidence="4">4-hydroxythreonine-4-phosphate dehydrogenase PdxA</fullName>
        <ecNumber evidence="4">1.1.1.262</ecNumber>
    </submittedName>
</protein>
<dbReference type="NCBIfam" id="TIGR00557">
    <property type="entry name" value="pdxA"/>
    <property type="match status" value="1"/>
</dbReference>
<evidence type="ECO:0000256" key="3">
    <source>
        <dbReference type="ARBA" id="ARBA00023027"/>
    </source>
</evidence>